<dbReference type="Gene3D" id="3.30.360.10">
    <property type="entry name" value="Dihydrodipicolinate Reductase, domain 2"/>
    <property type="match status" value="1"/>
</dbReference>
<dbReference type="Proteomes" id="UP000557307">
    <property type="component" value="Unassembled WGS sequence"/>
</dbReference>
<dbReference type="EMBL" id="JACHGF010000003">
    <property type="protein sequence ID" value="MBB5284095.1"/>
    <property type="molecule type" value="Genomic_DNA"/>
</dbReference>
<evidence type="ECO:0000259" key="3">
    <source>
        <dbReference type="Pfam" id="PF01408"/>
    </source>
</evidence>
<evidence type="ECO:0000256" key="2">
    <source>
        <dbReference type="ARBA" id="ARBA00023002"/>
    </source>
</evidence>
<dbReference type="Pfam" id="PF22725">
    <property type="entry name" value="GFO_IDH_MocA_C3"/>
    <property type="match status" value="1"/>
</dbReference>
<feature type="domain" description="GFO/IDH/MocA-like oxidoreductase" evidence="4">
    <location>
        <begin position="207"/>
        <end position="304"/>
    </location>
</feature>
<keyword evidence="2" id="KW-0560">Oxidoreductase</keyword>
<dbReference type="PRINTS" id="PR01775">
    <property type="entry name" value="GLFROXRDTASE"/>
</dbReference>
<dbReference type="SUPFAM" id="SSF51735">
    <property type="entry name" value="NAD(P)-binding Rossmann-fold domains"/>
    <property type="match status" value="1"/>
</dbReference>
<comment type="caution">
    <text evidence="5">The sequence shown here is derived from an EMBL/GenBank/DDBJ whole genome shotgun (WGS) entry which is preliminary data.</text>
</comment>
<evidence type="ECO:0000313" key="5">
    <source>
        <dbReference type="EMBL" id="MBB5284095.1"/>
    </source>
</evidence>
<dbReference type="InterPro" id="IPR036291">
    <property type="entry name" value="NAD(P)-bd_dom_sf"/>
</dbReference>
<feature type="domain" description="Gfo/Idh/MocA-like oxidoreductase N-terminal" evidence="3">
    <location>
        <begin position="55"/>
        <end position="178"/>
    </location>
</feature>
<dbReference type="InterPro" id="IPR000683">
    <property type="entry name" value="Gfo/Idh/MocA-like_OxRdtase_N"/>
</dbReference>
<name>A0A840TMD7_9BACT</name>
<sequence length="381" mass="42837">MDTYQRRQFLHHMGQAALLLPGLSLLSLDEVAAEHALTLPGSETDLRRQDGKKLGVALVGLGKYSAEELAPALKETQRCRLAGIVTGTREKADKWKQRYSIPDQNVYNYENFDEIKNNPDIDIVYVVLPNSMHAEYTIRAAKAGKHVICEKPMAVTVKEGEEMIKACREANRMLSIGYRLHFEPHHLSFMEFAKKKTYGPIKKVIADDGMDIDPNVWRLEKRLAGGGPLMDVGIYCVQAALYSTGELPVSVTAQEGKKTDMERFKEVEQSMDWQLQFPSGAVAHCRTSYAEDMNKLRVEAQKGWYELDPAYPYSGIKGKTSQGDMGLKNVSQQARQMDDFADCIINKKKTRVPGEMGLRDVKILLATYEAARTGKKVPLKF</sequence>
<protein>
    <submittedName>
        <fullName evidence="5">Putative dehydrogenase</fullName>
    </submittedName>
</protein>
<evidence type="ECO:0000313" key="6">
    <source>
        <dbReference type="Proteomes" id="UP000557307"/>
    </source>
</evidence>
<dbReference type="InterPro" id="IPR050984">
    <property type="entry name" value="Gfo/Idh/MocA_domain"/>
</dbReference>
<reference evidence="5 6" key="1">
    <citation type="submission" date="2020-08" db="EMBL/GenBank/DDBJ databases">
        <title>Genomic Encyclopedia of Type Strains, Phase IV (KMG-IV): sequencing the most valuable type-strain genomes for metagenomic binning, comparative biology and taxonomic classification.</title>
        <authorList>
            <person name="Goeker M."/>
        </authorList>
    </citation>
    <scope>NUCLEOTIDE SEQUENCE [LARGE SCALE GENOMIC DNA]</scope>
    <source>
        <strain evidence="5 6">DSM 105074</strain>
    </source>
</reference>
<dbReference type="GO" id="GO:0016491">
    <property type="term" value="F:oxidoreductase activity"/>
    <property type="evidence" value="ECO:0007669"/>
    <property type="project" value="UniProtKB-KW"/>
</dbReference>
<dbReference type="SUPFAM" id="SSF55347">
    <property type="entry name" value="Glyceraldehyde-3-phosphate dehydrogenase-like, C-terminal domain"/>
    <property type="match status" value="1"/>
</dbReference>
<dbReference type="PANTHER" id="PTHR22604">
    <property type="entry name" value="OXIDOREDUCTASES"/>
    <property type="match status" value="1"/>
</dbReference>
<dbReference type="RefSeq" id="WP_184174062.1">
    <property type="nucleotide sequence ID" value="NZ_JACHGF010000003.1"/>
</dbReference>
<keyword evidence="6" id="KW-1185">Reference proteome</keyword>
<dbReference type="PANTHER" id="PTHR22604:SF105">
    <property type="entry name" value="TRANS-1,2-DIHYDROBENZENE-1,2-DIOL DEHYDROGENASE"/>
    <property type="match status" value="1"/>
</dbReference>
<dbReference type="InterPro" id="IPR055170">
    <property type="entry name" value="GFO_IDH_MocA-like_dom"/>
</dbReference>
<proteinExistence type="inferred from homology"/>
<comment type="similarity">
    <text evidence="1">Belongs to the Gfo/Idh/MocA family.</text>
</comment>
<dbReference type="InterPro" id="IPR008354">
    <property type="entry name" value="Glc-Fru_OxRdtase_bac"/>
</dbReference>
<organism evidence="5 6">
    <name type="scientific">Rhabdobacter roseus</name>
    <dbReference type="NCBI Taxonomy" id="1655419"/>
    <lineage>
        <taxon>Bacteria</taxon>
        <taxon>Pseudomonadati</taxon>
        <taxon>Bacteroidota</taxon>
        <taxon>Cytophagia</taxon>
        <taxon>Cytophagales</taxon>
        <taxon>Cytophagaceae</taxon>
        <taxon>Rhabdobacter</taxon>
    </lineage>
</organism>
<dbReference type="Pfam" id="PF01408">
    <property type="entry name" value="GFO_IDH_MocA"/>
    <property type="match status" value="1"/>
</dbReference>
<evidence type="ECO:0000256" key="1">
    <source>
        <dbReference type="ARBA" id="ARBA00010928"/>
    </source>
</evidence>
<accession>A0A840TMD7</accession>
<dbReference type="AlphaFoldDB" id="A0A840TMD7"/>
<dbReference type="GO" id="GO:0000166">
    <property type="term" value="F:nucleotide binding"/>
    <property type="evidence" value="ECO:0007669"/>
    <property type="project" value="InterPro"/>
</dbReference>
<gene>
    <name evidence="5" type="ORF">HNQ92_002238</name>
</gene>
<evidence type="ECO:0000259" key="4">
    <source>
        <dbReference type="Pfam" id="PF22725"/>
    </source>
</evidence>
<dbReference type="Gene3D" id="3.40.50.720">
    <property type="entry name" value="NAD(P)-binding Rossmann-like Domain"/>
    <property type="match status" value="1"/>
</dbReference>